<dbReference type="Gene3D" id="3.30.200.20">
    <property type="entry name" value="Phosphorylase Kinase, domain 1"/>
    <property type="match status" value="1"/>
</dbReference>
<dbReference type="InterPro" id="IPR001245">
    <property type="entry name" value="Ser-Thr/Tyr_kinase_cat_dom"/>
</dbReference>
<dbReference type="SUPFAM" id="SSF56112">
    <property type="entry name" value="Protein kinase-like (PK-like)"/>
    <property type="match status" value="1"/>
</dbReference>
<dbReference type="InterPro" id="IPR013098">
    <property type="entry name" value="Ig_I-set"/>
</dbReference>
<dbReference type="FunFam" id="3.30.200.20:FF:000593">
    <property type="entry name" value="Predicted protein"/>
    <property type="match status" value="1"/>
</dbReference>
<dbReference type="InterPro" id="IPR036179">
    <property type="entry name" value="Ig-like_dom_sf"/>
</dbReference>
<dbReference type="PROSITE" id="PS50011">
    <property type="entry name" value="PROTEIN_KINASE_DOM"/>
    <property type="match status" value="1"/>
</dbReference>
<feature type="domain" description="Ig-like" evidence="24">
    <location>
        <begin position="232"/>
        <end position="310"/>
    </location>
</feature>
<comment type="catalytic activity">
    <reaction evidence="18">
        <text>L-tyrosyl-[protein] + ATP = O-phospho-L-tyrosyl-[protein] + ADP + H(+)</text>
        <dbReference type="Rhea" id="RHEA:10596"/>
        <dbReference type="Rhea" id="RHEA-COMP:10136"/>
        <dbReference type="Rhea" id="RHEA-COMP:20101"/>
        <dbReference type="ChEBI" id="CHEBI:15378"/>
        <dbReference type="ChEBI" id="CHEBI:30616"/>
        <dbReference type="ChEBI" id="CHEBI:46858"/>
        <dbReference type="ChEBI" id="CHEBI:61978"/>
        <dbReference type="ChEBI" id="CHEBI:456216"/>
        <dbReference type="EC" id="2.7.10.1"/>
    </reaction>
</comment>
<dbReference type="InterPro" id="IPR000719">
    <property type="entry name" value="Prot_kinase_dom"/>
</dbReference>
<feature type="region of interest" description="Disordered" evidence="21">
    <location>
        <begin position="130"/>
        <end position="150"/>
    </location>
</feature>
<dbReference type="InterPro" id="IPR007110">
    <property type="entry name" value="Ig-like_dom"/>
</dbReference>
<evidence type="ECO:0000313" key="25">
    <source>
        <dbReference type="EMBL" id="KAK7574168.1"/>
    </source>
</evidence>
<dbReference type="PRINTS" id="PR00109">
    <property type="entry name" value="TYRKINASE"/>
</dbReference>
<evidence type="ECO:0000256" key="8">
    <source>
        <dbReference type="ARBA" id="ARBA00022741"/>
    </source>
</evidence>
<dbReference type="InterPro" id="IPR003598">
    <property type="entry name" value="Ig_sub2"/>
</dbReference>
<feature type="domain" description="Ig-like" evidence="24">
    <location>
        <begin position="9"/>
        <end position="98"/>
    </location>
</feature>
<evidence type="ECO:0000256" key="21">
    <source>
        <dbReference type="SAM" id="MobiDB-lite"/>
    </source>
</evidence>
<keyword evidence="12 22" id="KW-0472">Membrane</keyword>
<dbReference type="Gene3D" id="2.60.40.10">
    <property type="entry name" value="Immunoglobulins"/>
    <property type="match status" value="5"/>
</dbReference>
<keyword evidence="26" id="KW-1185">Reference proteome</keyword>
<keyword evidence="8 20" id="KW-0547">Nucleotide-binding</keyword>
<keyword evidence="6" id="KW-0732">Signal</keyword>
<feature type="transmembrane region" description="Helical" evidence="22">
    <location>
        <begin position="540"/>
        <end position="563"/>
    </location>
</feature>
<dbReference type="InterPro" id="IPR017441">
    <property type="entry name" value="Protein_kinase_ATP_BS"/>
</dbReference>
<feature type="domain" description="Ig-like" evidence="24">
    <location>
        <begin position="428"/>
        <end position="523"/>
    </location>
</feature>
<dbReference type="AlphaFoldDB" id="A0AAN9XZF7"/>
<dbReference type="PROSITE" id="PS50835">
    <property type="entry name" value="IG_LIKE"/>
    <property type="match status" value="5"/>
</dbReference>
<sequence length="968" mass="110004">MNFTNQNLKKIFTDDEKDKDVTLIEDEFVDLTCEPPLLNSTGSLIFSWARNDKELTVDIGEENRIFKVDSKPIKRKDKGKYTCYVQWSDDGLSQRRLSYDVTIRFQHKPTKPSKSKHADLKIMNLEKRPIKAEEPTSKTRRQLDQPHEPGHIIGIVGENRVLNCSMLDHHNLVDVEFTWEHYETVIQKLKNSSTLTLKNLKKTDAGRYSCKINSTLVHHFKLHVYENRKDVPIIIEGPTNATVPVGGTIDFPCIVLDASVNNITWWHNSQVEQVGNPYLIIENVNESNAGVYSCVVNVSGQIVNSSAFVDVQNDNDPSEKDEEEKNPVAGHPYFTRKIDVKYVAKPAGTNVLLKCLAAGNPKPNITWYKDGFPPTRLYGTVKFKKWTLEMQECTTSDAGNYTCVICNIHGCIEETFKVIIRERVLYKPVFTIPPQNQTLALGYTANFTCEVIQDVHAHIGWFVGANCNNPEELIEQSYYLNNSITSTPPELYIIHNVTHKHEGWYTCVAANSFGVSCASAYLTVLDGLPEEQGRKDKRKYIAVASIIAGASFFVAIMAVLCIYQKFVKDNKAKLVALEEAKKVILTQWTKKIIVEKQMSTYDNLQEPMKVPVVKIEKQKASSTRSGSLFMSEYELPLDVDWEFPRDNLIIGKSLGEGNFGKVMMAEAKSILQENVTSTVAVKMLKECHTDTDMMDLVQEMEIMKMMGKHVNVLSLLGCCTQDGTLYVIVEYAPHGNLRDFLRLHRPASGYEPAIGVNFKDDKSLSQKALISFAYQIARGMEYLASRRCVHRDLAARNVLVSDDYVMKIADFGLARDINSTDYYRKTTDGRLPVKWMAPEALFHRKYSSQSDVWSFGILLWEIMTLGGTPYPSIPNVEQLFNLLRSGHRMEKPPYCSLEVYMIMRYCWSYQPIDRPMFSDLVVQLDTILTKTTSEEYIDFGLPLLETPPSSLESSDFEDQQEYLLGPVE</sequence>
<keyword evidence="10 20" id="KW-0067">ATP-binding</keyword>
<evidence type="ECO:0000256" key="7">
    <source>
        <dbReference type="ARBA" id="ARBA00022737"/>
    </source>
</evidence>
<feature type="domain" description="Ig-like" evidence="24">
    <location>
        <begin position="332"/>
        <end position="419"/>
    </location>
</feature>
<keyword evidence="4" id="KW-0808">Transferase</keyword>
<dbReference type="SMART" id="SM00220">
    <property type="entry name" value="S_TKc"/>
    <property type="match status" value="1"/>
</dbReference>
<accession>A0AAN9XZF7</accession>
<evidence type="ECO:0000256" key="16">
    <source>
        <dbReference type="ARBA" id="ARBA00023180"/>
    </source>
</evidence>
<dbReference type="InterPro" id="IPR008266">
    <property type="entry name" value="Tyr_kinase_AS"/>
</dbReference>
<evidence type="ECO:0000256" key="4">
    <source>
        <dbReference type="ARBA" id="ARBA00022679"/>
    </source>
</evidence>
<evidence type="ECO:0000256" key="14">
    <source>
        <dbReference type="ARBA" id="ARBA00023157"/>
    </source>
</evidence>
<dbReference type="Pfam" id="PF13927">
    <property type="entry name" value="Ig_3"/>
    <property type="match status" value="2"/>
</dbReference>
<dbReference type="InterPro" id="IPR011009">
    <property type="entry name" value="Kinase-like_dom_sf"/>
</dbReference>
<keyword evidence="14" id="KW-1015">Disulfide bond</keyword>
<keyword evidence="5 22" id="KW-0812">Transmembrane</keyword>
<evidence type="ECO:0000256" key="10">
    <source>
        <dbReference type="ARBA" id="ARBA00022840"/>
    </source>
</evidence>
<dbReference type="SMART" id="SM00408">
    <property type="entry name" value="IGc2"/>
    <property type="match status" value="4"/>
</dbReference>
<evidence type="ECO:0000256" key="1">
    <source>
        <dbReference type="ARBA" id="ARBA00004167"/>
    </source>
</evidence>
<dbReference type="PROSITE" id="PS00107">
    <property type="entry name" value="PROTEIN_KINASE_ATP"/>
    <property type="match status" value="1"/>
</dbReference>
<organism evidence="25 26">
    <name type="scientific">Parthenolecanium corni</name>
    <dbReference type="NCBI Taxonomy" id="536013"/>
    <lineage>
        <taxon>Eukaryota</taxon>
        <taxon>Metazoa</taxon>
        <taxon>Ecdysozoa</taxon>
        <taxon>Arthropoda</taxon>
        <taxon>Hexapoda</taxon>
        <taxon>Insecta</taxon>
        <taxon>Pterygota</taxon>
        <taxon>Neoptera</taxon>
        <taxon>Paraneoptera</taxon>
        <taxon>Hemiptera</taxon>
        <taxon>Sternorrhyncha</taxon>
        <taxon>Coccoidea</taxon>
        <taxon>Coccidae</taxon>
        <taxon>Parthenolecanium</taxon>
    </lineage>
</organism>
<dbReference type="GO" id="GO:0043235">
    <property type="term" value="C:receptor complex"/>
    <property type="evidence" value="ECO:0007669"/>
    <property type="project" value="TreeGrafter"/>
</dbReference>
<evidence type="ECO:0000259" key="24">
    <source>
        <dbReference type="PROSITE" id="PS50835"/>
    </source>
</evidence>
<feature type="binding site" evidence="20">
    <location>
        <position position="682"/>
    </location>
    <ligand>
        <name>ATP</name>
        <dbReference type="ChEBI" id="CHEBI:30616"/>
    </ligand>
</feature>
<keyword evidence="16" id="KW-0325">Glycoprotein</keyword>
<evidence type="ECO:0000256" key="2">
    <source>
        <dbReference type="ARBA" id="ARBA00011902"/>
    </source>
</evidence>
<dbReference type="PROSITE" id="PS00109">
    <property type="entry name" value="PROTEIN_KINASE_TYR"/>
    <property type="match status" value="1"/>
</dbReference>
<dbReference type="FunFam" id="1.10.510.10:FF:000007">
    <property type="entry name" value="Fibroblast growth factor receptor"/>
    <property type="match status" value="1"/>
</dbReference>
<evidence type="ECO:0000313" key="26">
    <source>
        <dbReference type="Proteomes" id="UP001367676"/>
    </source>
</evidence>
<dbReference type="InterPro" id="IPR050122">
    <property type="entry name" value="RTK"/>
</dbReference>
<keyword evidence="9" id="KW-0418">Kinase</keyword>
<name>A0AAN9XZF7_9HEMI</name>
<dbReference type="FunFam" id="2.60.40.10:FF:000016">
    <property type="entry name" value="Fibroblast growth factor receptor"/>
    <property type="match status" value="1"/>
</dbReference>
<evidence type="ECO:0000256" key="9">
    <source>
        <dbReference type="ARBA" id="ARBA00022777"/>
    </source>
</evidence>
<dbReference type="FunFam" id="2.60.40.10:FF:000020">
    <property type="entry name" value="Fibroblast growth factor receptor"/>
    <property type="match status" value="1"/>
</dbReference>
<evidence type="ECO:0000256" key="5">
    <source>
        <dbReference type="ARBA" id="ARBA00022692"/>
    </source>
</evidence>
<evidence type="ECO:0000256" key="11">
    <source>
        <dbReference type="ARBA" id="ARBA00022989"/>
    </source>
</evidence>
<dbReference type="PANTHER" id="PTHR24416">
    <property type="entry name" value="TYROSINE-PROTEIN KINASE RECEPTOR"/>
    <property type="match status" value="1"/>
</dbReference>
<dbReference type="EC" id="2.7.10.1" evidence="2"/>
<evidence type="ECO:0000259" key="23">
    <source>
        <dbReference type="PROSITE" id="PS50011"/>
    </source>
</evidence>
<comment type="caution">
    <text evidence="25">The sequence shown here is derived from an EMBL/GenBank/DDBJ whole genome shotgun (WGS) entry which is preliminary data.</text>
</comment>
<evidence type="ECO:0000256" key="19">
    <source>
        <dbReference type="ARBA" id="ARBA00056965"/>
    </source>
</evidence>
<dbReference type="EMBL" id="JBBCAQ010000037">
    <property type="protein sequence ID" value="KAK7574168.1"/>
    <property type="molecule type" value="Genomic_DNA"/>
</dbReference>
<feature type="domain" description="Protein kinase" evidence="23">
    <location>
        <begin position="648"/>
        <end position="928"/>
    </location>
</feature>
<dbReference type="InterPro" id="IPR020635">
    <property type="entry name" value="Tyr_kinase_cat_dom"/>
</dbReference>
<dbReference type="Pfam" id="PF07679">
    <property type="entry name" value="I-set"/>
    <property type="match status" value="1"/>
</dbReference>
<dbReference type="SMART" id="SM00409">
    <property type="entry name" value="IG"/>
    <property type="match status" value="5"/>
</dbReference>
<keyword evidence="3" id="KW-0597">Phosphoprotein</keyword>
<dbReference type="PIRSF" id="PIRSF000615">
    <property type="entry name" value="TyrPK_CSF1-R"/>
    <property type="match status" value="1"/>
</dbReference>
<dbReference type="PANTHER" id="PTHR24416:SF550">
    <property type="entry name" value="FIBROBLAST GROWTH FACTOR RECEPTOR HOMOLOG 1-RELATED"/>
    <property type="match status" value="1"/>
</dbReference>
<proteinExistence type="predicted"/>
<dbReference type="Pfam" id="PF07714">
    <property type="entry name" value="PK_Tyr_Ser-Thr"/>
    <property type="match status" value="1"/>
</dbReference>
<keyword evidence="15" id="KW-0675">Receptor</keyword>
<dbReference type="InterPro" id="IPR013783">
    <property type="entry name" value="Ig-like_fold"/>
</dbReference>
<dbReference type="Proteomes" id="UP001367676">
    <property type="component" value="Unassembled WGS sequence"/>
</dbReference>
<dbReference type="SMART" id="SM00219">
    <property type="entry name" value="TyrKc"/>
    <property type="match status" value="1"/>
</dbReference>
<evidence type="ECO:0000256" key="20">
    <source>
        <dbReference type="PROSITE-ProRule" id="PRU10141"/>
    </source>
</evidence>
<evidence type="ECO:0000256" key="3">
    <source>
        <dbReference type="ARBA" id="ARBA00022553"/>
    </source>
</evidence>
<keyword evidence="11 22" id="KW-1133">Transmembrane helix</keyword>
<dbReference type="GO" id="GO:0005524">
    <property type="term" value="F:ATP binding"/>
    <property type="evidence" value="ECO:0007669"/>
    <property type="project" value="UniProtKB-UniRule"/>
</dbReference>
<protein>
    <recommendedName>
        <fullName evidence="2">receptor protein-tyrosine kinase</fullName>
        <ecNumber evidence="2">2.7.10.1</ecNumber>
    </recommendedName>
</protein>
<comment type="subcellular location">
    <subcellularLocation>
        <location evidence="1">Membrane</location>
        <topology evidence="1">Single-pass membrane protein</topology>
    </subcellularLocation>
</comment>
<keyword evidence="13" id="KW-0829">Tyrosine-protein kinase</keyword>
<dbReference type="GO" id="GO:0004714">
    <property type="term" value="F:transmembrane receptor protein tyrosine kinase activity"/>
    <property type="evidence" value="ECO:0007669"/>
    <property type="project" value="UniProtKB-EC"/>
</dbReference>
<dbReference type="SUPFAM" id="SSF48726">
    <property type="entry name" value="Immunoglobulin"/>
    <property type="match status" value="4"/>
</dbReference>
<dbReference type="GO" id="GO:0007169">
    <property type="term" value="P:cell surface receptor protein tyrosine kinase signaling pathway"/>
    <property type="evidence" value="ECO:0007669"/>
    <property type="project" value="TreeGrafter"/>
</dbReference>
<dbReference type="Gene3D" id="1.10.510.10">
    <property type="entry name" value="Transferase(Phosphotransferase) domain 1"/>
    <property type="match status" value="1"/>
</dbReference>
<dbReference type="InterPro" id="IPR003599">
    <property type="entry name" value="Ig_sub"/>
</dbReference>
<evidence type="ECO:0000256" key="22">
    <source>
        <dbReference type="SAM" id="Phobius"/>
    </source>
</evidence>
<reference evidence="25 26" key="1">
    <citation type="submission" date="2024-03" db="EMBL/GenBank/DDBJ databases">
        <title>Adaptation during the transition from Ophiocordyceps entomopathogen to insect associate is accompanied by gene loss and intensified selection.</title>
        <authorList>
            <person name="Ward C.M."/>
            <person name="Onetto C.A."/>
            <person name="Borneman A.R."/>
        </authorList>
    </citation>
    <scope>NUCLEOTIDE SEQUENCE [LARGE SCALE GENOMIC DNA]</scope>
    <source>
        <strain evidence="25">AWRI1</strain>
        <tissue evidence="25">Single Adult Female</tissue>
    </source>
</reference>
<evidence type="ECO:0000256" key="13">
    <source>
        <dbReference type="ARBA" id="ARBA00023137"/>
    </source>
</evidence>
<keyword evidence="17" id="KW-0393">Immunoglobulin domain</keyword>
<feature type="domain" description="Ig-like" evidence="24">
    <location>
        <begin position="135"/>
        <end position="214"/>
    </location>
</feature>
<keyword evidence="7" id="KW-0677">Repeat</keyword>
<gene>
    <name evidence="25" type="ORF">V9T40_011359</name>
</gene>
<evidence type="ECO:0000256" key="6">
    <source>
        <dbReference type="ARBA" id="ARBA00022729"/>
    </source>
</evidence>
<evidence type="ECO:0000256" key="18">
    <source>
        <dbReference type="ARBA" id="ARBA00051243"/>
    </source>
</evidence>
<dbReference type="GO" id="GO:0005886">
    <property type="term" value="C:plasma membrane"/>
    <property type="evidence" value="ECO:0007669"/>
    <property type="project" value="TreeGrafter"/>
</dbReference>
<evidence type="ECO:0000256" key="15">
    <source>
        <dbReference type="ARBA" id="ARBA00023170"/>
    </source>
</evidence>
<comment type="function">
    <text evidence="19">Receptor for basic fibroblast growth factor.</text>
</comment>
<evidence type="ECO:0000256" key="17">
    <source>
        <dbReference type="ARBA" id="ARBA00023319"/>
    </source>
</evidence>
<evidence type="ECO:0000256" key="12">
    <source>
        <dbReference type="ARBA" id="ARBA00023136"/>
    </source>
</evidence>